<reference evidence="2" key="2">
    <citation type="journal article" date="2015" name="Fish Shellfish Immunol.">
        <title>Early steps in the European eel (Anguilla anguilla)-Vibrio vulnificus interaction in the gills: Role of the RtxA13 toxin.</title>
        <authorList>
            <person name="Callol A."/>
            <person name="Pajuelo D."/>
            <person name="Ebbesson L."/>
            <person name="Teles M."/>
            <person name="MacKenzie S."/>
            <person name="Amaro C."/>
        </authorList>
    </citation>
    <scope>NUCLEOTIDE SEQUENCE</scope>
</reference>
<accession>A0A0E9XRI6</accession>
<evidence type="ECO:0000256" key="1">
    <source>
        <dbReference type="SAM" id="MobiDB-lite"/>
    </source>
</evidence>
<feature type="compositionally biased region" description="Basic residues" evidence="1">
    <location>
        <begin position="11"/>
        <end position="21"/>
    </location>
</feature>
<reference evidence="2" key="1">
    <citation type="submission" date="2014-11" db="EMBL/GenBank/DDBJ databases">
        <authorList>
            <person name="Amaro Gonzalez C."/>
        </authorList>
    </citation>
    <scope>NUCLEOTIDE SEQUENCE</scope>
</reference>
<evidence type="ECO:0000313" key="2">
    <source>
        <dbReference type="EMBL" id="JAI04471.1"/>
    </source>
</evidence>
<proteinExistence type="predicted"/>
<sequence>MHMKLEERSRYSRNKKSRLQKKIPPPHPREAWQVDILYPDDNSYEMPLRSVSVS</sequence>
<feature type="region of interest" description="Disordered" evidence="1">
    <location>
        <begin position="1"/>
        <end position="27"/>
    </location>
</feature>
<organism evidence="2">
    <name type="scientific">Anguilla anguilla</name>
    <name type="common">European freshwater eel</name>
    <name type="synonym">Muraena anguilla</name>
    <dbReference type="NCBI Taxonomy" id="7936"/>
    <lineage>
        <taxon>Eukaryota</taxon>
        <taxon>Metazoa</taxon>
        <taxon>Chordata</taxon>
        <taxon>Craniata</taxon>
        <taxon>Vertebrata</taxon>
        <taxon>Euteleostomi</taxon>
        <taxon>Actinopterygii</taxon>
        <taxon>Neopterygii</taxon>
        <taxon>Teleostei</taxon>
        <taxon>Anguilliformes</taxon>
        <taxon>Anguillidae</taxon>
        <taxon>Anguilla</taxon>
    </lineage>
</organism>
<name>A0A0E9XRI6_ANGAN</name>
<feature type="compositionally biased region" description="Basic and acidic residues" evidence="1">
    <location>
        <begin position="1"/>
        <end position="10"/>
    </location>
</feature>
<dbReference type="AlphaFoldDB" id="A0A0E9XRI6"/>
<protein>
    <submittedName>
        <fullName evidence="2">Uncharacterized protein</fullName>
    </submittedName>
</protein>
<dbReference type="EMBL" id="GBXM01004107">
    <property type="protein sequence ID" value="JAI04471.1"/>
    <property type="molecule type" value="Transcribed_RNA"/>
</dbReference>